<evidence type="ECO:0000256" key="3">
    <source>
        <dbReference type="ARBA" id="ARBA00022553"/>
    </source>
</evidence>
<comment type="catalytic activity">
    <reaction evidence="1">
        <text>ATP + protein L-histidine = ADP + protein N-phospho-L-histidine.</text>
        <dbReference type="EC" id="2.7.13.3"/>
    </reaction>
</comment>
<comment type="caution">
    <text evidence="12">The sequence shown here is derived from an EMBL/GenBank/DDBJ whole genome shotgun (WGS) entry which is preliminary data.</text>
</comment>
<keyword evidence="3" id="KW-0597">Phosphoprotein</keyword>
<dbReference type="Proteomes" id="UP000604117">
    <property type="component" value="Unassembled WGS sequence"/>
</dbReference>
<keyword evidence="9" id="KW-0472">Membrane</keyword>
<keyword evidence="6 12" id="KW-0418">Kinase</keyword>
<dbReference type="PANTHER" id="PTHR24421:SF10">
    <property type="entry name" value="NITRATE_NITRITE SENSOR PROTEIN NARQ"/>
    <property type="match status" value="1"/>
</dbReference>
<evidence type="ECO:0000256" key="2">
    <source>
        <dbReference type="ARBA" id="ARBA00012438"/>
    </source>
</evidence>
<dbReference type="Gene3D" id="3.30.565.10">
    <property type="entry name" value="Histidine kinase-like ATPase, C-terminal domain"/>
    <property type="match status" value="1"/>
</dbReference>
<evidence type="ECO:0000256" key="6">
    <source>
        <dbReference type="ARBA" id="ARBA00022777"/>
    </source>
</evidence>
<organism evidence="12 13">
    <name type="scientific">Asanoa siamensis</name>
    <dbReference type="NCBI Taxonomy" id="926357"/>
    <lineage>
        <taxon>Bacteria</taxon>
        <taxon>Bacillati</taxon>
        <taxon>Actinomycetota</taxon>
        <taxon>Actinomycetes</taxon>
        <taxon>Micromonosporales</taxon>
        <taxon>Micromonosporaceae</taxon>
        <taxon>Asanoa</taxon>
    </lineage>
</organism>
<evidence type="ECO:0000259" key="10">
    <source>
        <dbReference type="Pfam" id="PF07730"/>
    </source>
</evidence>
<evidence type="ECO:0000256" key="1">
    <source>
        <dbReference type="ARBA" id="ARBA00000085"/>
    </source>
</evidence>
<feature type="transmembrane region" description="Helical" evidence="9">
    <location>
        <begin position="374"/>
        <end position="397"/>
    </location>
</feature>
<proteinExistence type="predicted"/>
<keyword evidence="5" id="KW-0547">Nucleotide-binding</keyword>
<keyword evidence="4" id="KW-0808">Transferase</keyword>
<dbReference type="InterPro" id="IPR050482">
    <property type="entry name" value="Sensor_HK_TwoCompSys"/>
</dbReference>
<name>A0ABQ4CTD3_9ACTN</name>
<reference evidence="12 13" key="1">
    <citation type="submission" date="2021-01" db="EMBL/GenBank/DDBJ databases">
        <title>Whole genome shotgun sequence of Asanoa siamensis NBRC 107932.</title>
        <authorList>
            <person name="Komaki H."/>
            <person name="Tamura T."/>
        </authorList>
    </citation>
    <scope>NUCLEOTIDE SEQUENCE [LARGE SCALE GENOMIC DNA]</scope>
    <source>
        <strain evidence="12 13">NBRC 107932</strain>
    </source>
</reference>
<feature type="domain" description="Putative sensor" evidence="11">
    <location>
        <begin position="213"/>
        <end position="406"/>
    </location>
</feature>
<evidence type="ECO:0000313" key="13">
    <source>
        <dbReference type="Proteomes" id="UP000604117"/>
    </source>
</evidence>
<dbReference type="GO" id="GO:0016301">
    <property type="term" value="F:kinase activity"/>
    <property type="evidence" value="ECO:0007669"/>
    <property type="project" value="UniProtKB-KW"/>
</dbReference>
<keyword evidence="8" id="KW-0902">Two-component regulatory system</keyword>
<feature type="transmembrane region" description="Helical" evidence="9">
    <location>
        <begin position="206"/>
        <end position="225"/>
    </location>
</feature>
<feature type="transmembrane region" description="Helical" evidence="9">
    <location>
        <begin position="131"/>
        <end position="152"/>
    </location>
</feature>
<gene>
    <name evidence="12" type="ORF">Asi02nite_40550</name>
</gene>
<dbReference type="SUPFAM" id="SSF55874">
    <property type="entry name" value="ATPase domain of HSP90 chaperone/DNA topoisomerase II/histidine kinase"/>
    <property type="match status" value="1"/>
</dbReference>
<dbReference type="PANTHER" id="PTHR24421">
    <property type="entry name" value="NITRATE/NITRITE SENSOR PROTEIN NARX-RELATED"/>
    <property type="match status" value="1"/>
</dbReference>
<keyword evidence="9" id="KW-1133">Transmembrane helix</keyword>
<sequence>MLGQTVPMRRGLHALAGGLLRGCYAVGSAVLLVVHLALFVPGLGLGLVVLLPWPIVLMRRFTDLVRRTCGGIPRPYRDRPGAPRREPDGRYRHDRRLYRSPFWPRQFDYLDWALGDPATWRDVGWLLTNPVVGGVLGFGPAALVAGGLALATGGGSPWWIPVGLVLAVAGGAVAPAAVRAHDAWTARMLAPRPGIGSLKAWLGKRFVTLTQLLALGGLTVVSAALAGLAFIAFSLFAIGIVGSVPEFATAARRYTGIRRRLAEQWSGVPIQTPYRPEPELPARRPDGLYAVGDSLYKTKGWTRFFQRLDWIWNDPATWRDLIWTFTDPIVGGALVAASVGAVLYGFVGMTIPALARLGRLQDPPGLAVLADRPVLALLAGLALVVVGTLLAPAALALHGRWTAVLLAPTAKAKLALRVEQLTESRADATSAQAAELRRIERDLHDGAQGRLVAVGLALGAVEALIETDPAAARRLVADARESTARALAELRDLVRGVHPPVLAERGLVEAVRALALDSPVPVTVSADLAGHPPEPIEAAVYFAVSESLVNTAKHAAASAATVQFGHSDGVLRAVVTDDGRGGADPADGSGLRGMRHRLSAFDGTVRVVSPAGGPTVVTLEVPCALSSRRTSTSSGKG</sequence>
<feature type="transmembrane region" description="Helical" evidence="9">
    <location>
        <begin position="35"/>
        <end position="57"/>
    </location>
</feature>
<accession>A0ABQ4CTD3</accession>
<dbReference type="Pfam" id="PF07730">
    <property type="entry name" value="HisKA_3"/>
    <property type="match status" value="1"/>
</dbReference>
<keyword evidence="13" id="KW-1185">Reference proteome</keyword>
<keyword evidence="7" id="KW-0067">ATP-binding</keyword>
<keyword evidence="9" id="KW-0812">Transmembrane</keyword>
<feature type="transmembrane region" description="Helical" evidence="9">
    <location>
        <begin position="158"/>
        <end position="178"/>
    </location>
</feature>
<feature type="transmembrane region" description="Helical" evidence="9">
    <location>
        <begin position="329"/>
        <end position="354"/>
    </location>
</feature>
<protein>
    <recommendedName>
        <fullName evidence="2">histidine kinase</fullName>
        <ecNumber evidence="2">2.7.13.3</ecNumber>
    </recommendedName>
</protein>
<dbReference type="Pfam" id="PF13796">
    <property type="entry name" value="Sensor"/>
    <property type="match status" value="1"/>
</dbReference>
<dbReference type="InterPro" id="IPR036890">
    <property type="entry name" value="HATPase_C_sf"/>
</dbReference>
<dbReference type="EC" id="2.7.13.3" evidence="2"/>
<feature type="domain" description="Signal transduction histidine kinase subgroup 3 dimerisation and phosphoacceptor" evidence="10">
    <location>
        <begin position="435"/>
        <end position="502"/>
    </location>
</feature>
<evidence type="ECO:0000256" key="4">
    <source>
        <dbReference type="ARBA" id="ARBA00022679"/>
    </source>
</evidence>
<evidence type="ECO:0000256" key="9">
    <source>
        <dbReference type="SAM" id="Phobius"/>
    </source>
</evidence>
<dbReference type="EMBL" id="BONE01000032">
    <property type="protein sequence ID" value="GIF74537.1"/>
    <property type="molecule type" value="Genomic_DNA"/>
</dbReference>
<evidence type="ECO:0000259" key="11">
    <source>
        <dbReference type="Pfam" id="PF13796"/>
    </source>
</evidence>
<dbReference type="InterPro" id="IPR025828">
    <property type="entry name" value="Put_sensor_dom"/>
</dbReference>
<dbReference type="InterPro" id="IPR011712">
    <property type="entry name" value="Sig_transdc_His_kin_sub3_dim/P"/>
</dbReference>
<evidence type="ECO:0000256" key="7">
    <source>
        <dbReference type="ARBA" id="ARBA00022840"/>
    </source>
</evidence>
<feature type="transmembrane region" description="Helical" evidence="9">
    <location>
        <begin position="231"/>
        <end position="251"/>
    </location>
</feature>
<evidence type="ECO:0000313" key="12">
    <source>
        <dbReference type="EMBL" id="GIF74537.1"/>
    </source>
</evidence>
<evidence type="ECO:0000256" key="8">
    <source>
        <dbReference type="ARBA" id="ARBA00023012"/>
    </source>
</evidence>
<evidence type="ECO:0000256" key="5">
    <source>
        <dbReference type="ARBA" id="ARBA00022741"/>
    </source>
</evidence>
<dbReference type="Gene3D" id="1.20.5.1930">
    <property type="match status" value="1"/>
</dbReference>